<keyword evidence="1" id="KW-0812">Transmembrane</keyword>
<protein>
    <recommendedName>
        <fullName evidence="4">Permease</fullName>
    </recommendedName>
</protein>
<evidence type="ECO:0000256" key="1">
    <source>
        <dbReference type="SAM" id="Phobius"/>
    </source>
</evidence>
<feature type="transmembrane region" description="Helical" evidence="1">
    <location>
        <begin position="132"/>
        <end position="151"/>
    </location>
</feature>
<feature type="transmembrane region" description="Helical" evidence="1">
    <location>
        <begin position="21"/>
        <end position="43"/>
    </location>
</feature>
<dbReference type="EMBL" id="JAAVJH010000001">
    <property type="protein sequence ID" value="NJR77364.1"/>
    <property type="molecule type" value="Genomic_DNA"/>
</dbReference>
<accession>A0ABX1CJ18</accession>
<proteinExistence type="predicted"/>
<keyword evidence="1" id="KW-0472">Membrane</keyword>
<feature type="transmembrane region" description="Helical" evidence="1">
    <location>
        <begin position="163"/>
        <end position="182"/>
    </location>
</feature>
<reference evidence="2 3" key="1">
    <citation type="submission" date="2020-03" db="EMBL/GenBank/DDBJ databases">
        <authorList>
            <person name="Wang L."/>
            <person name="He N."/>
            <person name="Li Y."/>
            <person name="Fang Y."/>
            <person name="Zhang F."/>
        </authorList>
    </citation>
    <scope>NUCLEOTIDE SEQUENCE [LARGE SCALE GENOMIC DNA]</scope>
    <source>
        <strain evidence="2 3">36D10-4-7</strain>
    </source>
</reference>
<name>A0ABX1CJ18_9SPHN</name>
<keyword evidence="1" id="KW-1133">Transmembrane helix</keyword>
<sequence length="229" mass="24545">MFVGHYAPALALAGTRRGPRLAALFVAAQFVDLFFFAFVLLGVERMREVPGHTAMNAMDLYHMPWTHSLIGTLGFAALFALVVRLRRGTWQVAMLGATVVASHWLLDWLVHAPDLTLLGVGRRLGLALWNRPAVAMPLELGITALALVLFASRTRARGVMGHVSLAALATALLAFQLVNWFAPQPAIVVDPVPASVPLTALLAYAILTALARWVQATRTPGAGPAVSSL</sequence>
<feature type="transmembrane region" description="Helical" evidence="1">
    <location>
        <begin position="92"/>
        <end position="112"/>
    </location>
</feature>
<keyword evidence="3" id="KW-1185">Reference proteome</keyword>
<organism evidence="2 3">
    <name type="scientific">Sphingomonas corticis</name>
    <dbReference type="NCBI Taxonomy" id="2722791"/>
    <lineage>
        <taxon>Bacteria</taxon>
        <taxon>Pseudomonadati</taxon>
        <taxon>Pseudomonadota</taxon>
        <taxon>Alphaproteobacteria</taxon>
        <taxon>Sphingomonadales</taxon>
        <taxon>Sphingomonadaceae</taxon>
        <taxon>Sphingomonas</taxon>
    </lineage>
</organism>
<feature type="transmembrane region" description="Helical" evidence="1">
    <location>
        <begin position="194"/>
        <end position="214"/>
    </location>
</feature>
<feature type="transmembrane region" description="Helical" evidence="1">
    <location>
        <begin position="63"/>
        <end position="85"/>
    </location>
</feature>
<dbReference type="RefSeq" id="WP_168132876.1">
    <property type="nucleotide sequence ID" value="NZ_JAAVJH010000001.1"/>
</dbReference>
<comment type="caution">
    <text evidence="2">The sequence shown here is derived from an EMBL/GenBank/DDBJ whole genome shotgun (WGS) entry which is preliminary data.</text>
</comment>
<dbReference type="Proteomes" id="UP000732399">
    <property type="component" value="Unassembled WGS sequence"/>
</dbReference>
<evidence type="ECO:0000313" key="2">
    <source>
        <dbReference type="EMBL" id="NJR77364.1"/>
    </source>
</evidence>
<evidence type="ECO:0008006" key="4">
    <source>
        <dbReference type="Google" id="ProtNLM"/>
    </source>
</evidence>
<evidence type="ECO:0000313" key="3">
    <source>
        <dbReference type="Proteomes" id="UP000732399"/>
    </source>
</evidence>
<gene>
    <name evidence="2" type="ORF">HBH26_01895</name>
</gene>